<dbReference type="EMBL" id="BAAAOS010000032">
    <property type="protein sequence ID" value="GAA1588043.1"/>
    <property type="molecule type" value="Genomic_DNA"/>
</dbReference>
<name>A0ABN2DVQ5_9ACTN</name>
<gene>
    <name evidence="2" type="ORF">GCM10009789_46970</name>
</gene>
<dbReference type="Pfam" id="PF18934">
    <property type="entry name" value="DUF5682"/>
    <property type="match status" value="1"/>
</dbReference>
<dbReference type="RefSeq" id="WP_344217337.1">
    <property type="nucleotide sequence ID" value="NZ_BAAAOS010000032.1"/>
</dbReference>
<evidence type="ECO:0000313" key="2">
    <source>
        <dbReference type="EMBL" id="GAA1588043.1"/>
    </source>
</evidence>
<reference evidence="2 3" key="1">
    <citation type="journal article" date="2019" name="Int. J. Syst. Evol. Microbiol.">
        <title>The Global Catalogue of Microorganisms (GCM) 10K type strain sequencing project: providing services to taxonomists for standard genome sequencing and annotation.</title>
        <authorList>
            <consortium name="The Broad Institute Genomics Platform"/>
            <consortium name="The Broad Institute Genome Sequencing Center for Infectious Disease"/>
            <person name="Wu L."/>
            <person name="Ma J."/>
        </authorList>
    </citation>
    <scope>NUCLEOTIDE SEQUENCE [LARGE SCALE GENOMIC DNA]</scope>
    <source>
        <strain evidence="2 3">JCM 14969</strain>
    </source>
</reference>
<sequence length="835" mass="90453">MPTPQQLIDSALPYESGQGVTADWVRGVAGKLVSEELVVMPVRHHSPACAVQVRRMIEECRPSVVLVEGPREFSSLVPLLTHPDARMPLAVYSYAVQSTPEGEHRWAGYYPFCDYSPELVALRDAVARGIPARFIDLDFSEQHLAAQEASSQPEGGGAAVQDELEPSGQEGESLLDERYFRHSKALQLLAERLGCRDDEDLWELLFEADAATTPAIEHLERVTAYCLLARNDHTGVDLVADGTAAREAEMAWHISEAVRERQPGSGPVLAVVGGFHAVALPALLTEQPPRPEIPTQDITADSALIRYSFERLERLNGYSAGMTSPAWHQRLWEQLTGTSAEDPRTTALLATLLDIAQELRVHHKVPLAVATVAAAFEQALRLADLRDRPAPLRSDMLDAVASCFVKGDIDVEGLRVRAAARRTLTGEAIGVVPPGAGTPPLVHDALERLRRQRLRVDSMDRQTTSLDIYRSAAHRETSRLLHGIAFLGVPFATRLGGPDFVRGTGLGRLQERWDYHWSPVSEGALVEASVLGSTVPSAVAVKFDALLAVHRQSQERADSTSAVSLVSQACVLGLHDQVAATLDLARESLAADASFVGVAAAVTRLALLWEAREPLDARRLDELPALLRTAYRRVMYLGRELEAGDDSGVTQALVQLRELLVGEAGQELDADLYWSLLEQVHVEHESPYVRGAATGVMYSAGRLGSVELAGRVSGQLAGGVPPGDAVGFLGGLLATAREAAWQEGELLAGLDRRVSSWDEATFIRHLPDLRLAFAELTPVETDRVGKAVAGLHGVANLGPLIQRNTTEQEVQRNLVLSATVAELLRHDGLGAWSGA</sequence>
<organism evidence="2 3">
    <name type="scientific">Kribbella sancticallisti</name>
    <dbReference type="NCBI Taxonomy" id="460087"/>
    <lineage>
        <taxon>Bacteria</taxon>
        <taxon>Bacillati</taxon>
        <taxon>Actinomycetota</taxon>
        <taxon>Actinomycetes</taxon>
        <taxon>Propionibacteriales</taxon>
        <taxon>Kribbellaceae</taxon>
        <taxon>Kribbella</taxon>
    </lineage>
</organism>
<dbReference type="InterPro" id="IPR043737">
    <property type="entry name" value="DUF5682"/>
</dbReference>
<feature type="region of interest" description="Disordered" evidence="1">
    <location>
        <begin position="145"/>
        <end position="168"/>
    </location>
</feature>
<evidence type="ECO:0000313" key="3">
    <source>
        <dbReference type="Proteomes" id="UP001500393"/>
    </source>
</evidence>
<accession>A0ABN2DVQ5</accession>
<comment type="caution">
    <text evidence="2">The sequence shown here is derived from an EMBL/GenBank/DDBJ whole genome shotgun (WGS) entry which is preliminary data.</text>
</comment>
<protein>
    <submittedName>
        <fullName evidence="2">DUF5682 family protein</fullName>
    </submittedName>
</protein>
<dbReference type="Proteomes" id="UP001500393">
    <property type="component" value="Unassembled WGS sequence"/>
</dbReference>
<evidence type="ECO:0000256" key="1">
    <source>
        <dbReference type="SAM" id="MobiDB-lite"/>
    </source>
</evidence>
<proteinExistence type="predicted"/>
<keyword evidence="3" id="KW-1185">Reference proteome</keyword>